<dbReference type="CDD" id="cd07344">
    <property type="entry name" value="M48_yhfN_like"/>
    <property type="match status" value="1"/>
</dbReference>
<dbReference type="InterPro" id="IPR002725">
    <property type="entry name" value="YgjP-like_metallopeptidase"/>
</dbReference>
<dbReference type="EMBL" id="CP000934">
    <property type="protein sequence ID" value="ACE85848.1"/>
    <property type="molecule type" value="Genomic_DNA"/>
</dbReference>
<dbReference type="PANTHER" id="PTHR30399">
    <property type="entry name" value="UNCHARACTERIZED PROTEIN YGJP"/>
    <property type="match status" value="1"/>
</dbReference>
<dbReference type="STRING" id="498211.CJA_3136"/>
<sequence length="242" mass="27329">MAESRVYESAASPGFAYTLKRSAKRRSLCIEVKQAQVILRAPMGVAESVAVGFLRQKAAWVMRKIQEQSSQLAVQPREREYASGSTLPYLGQSLRLVIGYGTRSAVARVDDALHLLLSNRSRQPLPVQIRQALERWYQQQALALLTRKTLALCERMGLVCNQVNIRATRSKWGHCTSRGVIQYNWHILLAPEAVVDYLVAHEVCHLRHHNHSPAFWALVASVCPEYATLRHWLKQEGAGLHL</sequence>
<dbReference type="eggNOG" id="COG1451">
    <property type="taxonomic scope" value="Bacteria"/>
</dbReference>
<evidence type="ECO:0000313" key="2">
    <source>
        <dbReference type="EMBL" id="ACE85848.1"/>
    </source>
</evidence>
<dbReference type="Proteomes" id="UP000001036">
    <property type="component" value="Chromosome"/>
</dbReference>
<dbReference type="InterPro" id="IPR053136">
    <property type="entry name" value="UTP_pyrophosphatase-like"/>
</dbReference>
<feature type="domain" description="YgjP-like metallopeptidase" evidence="1">
    <location>
        <begin position="27"/>
        <end position="235"/>
    </location>
</feature>
<dbReference type="Gene3D" id="3.30.2010.10">
    <property type="entry name" value="Metalloproteases ('zincins'), catalytic domain"/>
    <property type="match status" value="1"/>
</dbReference>
<dbReference type="AlphaFoldDB" id="B3PDT3"/>
<name>B3PDT3_CELJU</name>
<evidence type="ECO:0000259" key="1">
    <source>
        <dbReference type="Pfam" id="PF01863"/>
    </source>
</evidence>
<organism evidence="2 3">
    <name type="scientific">Cellvibrio japonicus (strain Ueda107)</name>
    <name type="common">Pseudomonas fluorescens subsp. cellulosa</name>
    <dbReference type="NCBI Taxonomy" id="498211"/>
    <lineage>
        <taxon>Bacteria</taxon>
        <taxon>Pseudomonadati</taxon>
        <taxon>Pseudomonadota</taxon>
        <taxon>Gammaproteobacteria</taxon>
        <taxon>Cellvibrionales</taxon>
        <taxon>Cellvibrionaceae</taxon>
        <taxon>Cellvibrio</taxon>
    </lineage>
</organism>
<evidence type="ECO:0000313" key="3">
    <source>
        <dbReference type="Proteomes" id="UP000001036"/>
    </source>
</evidence>
<dbReference type="HOGENOM" id="CLU_065947_2_0_6"/>
<dbReference type="Pfam" id="PF01863">
    <property type="entry name" value="YgjP-like"/>
    <property type="match status" value="1"/>
</dbReference>
<accession>B3PDT3</accession>
<keyword evidence="3" id="KW-1185">Reference proteome</keyword>
<proteinExistence type="predicted"/>
<dbReference type="RefSeq" id="WP_012488713.1">
    <property type="nucleotide sequence ID" value="NC_010995.1"/>
</dbReference>
<dbReference type="PANTHER" id="PTHR30399:SF1">
    <property type="entry name" value="UTP PYROPHOSPHATASE"/>
    <property type="match status" value="1"/>
</dbReference>
<protein>
    <recommendedName>
        <fullName evidence="1">YgjP-like metallopeptidase domain-containing protein</fullName>
    </recommendedName>
</protein>
<reference evidence="2 3" key="1">
    <citation type="journal article" date="2008" name="J. Bacteriol.">
        <title>Insights into plant cell wall degradation from the genome sequence of the soil bacterium Cellvibrio japonicus.</title>
        <authorList>
            <person name="Deboy R.T."/>
            <person name="Mongodin E.F."/>
            <person name="Fouts D.E."/>
            <person name="Tailford L.E."/>
            <person name="Khouri H."/>
            <person name="Emerson J.B."/>
            <person name="Mohamoud Y."/>
            <person name="Watkins K."/>
            <person name="Henrissat B."/>
            <person name="Gilbert H.J."/>
            <person name="Nelson K.E."/>
        </authorList>
    </citation>
    <scope>NUCLEOTIDE SEQUENCE [LARGE SCALE GENOMIC DNA]</scope>
    <source>
        <strain evidence="2 3">Ueda107</strain>
    </source>
</reference>
<dbReference type="KEGG" id="cja:CJA_3136"/>
<gene>
    <name evidence="2" type="ordered locus">CJA_3136</name>
</gene>